<sequence length="575" mass="65629">MDIIKNKLHSAHKFIDVRFVLLACTILLIQLYTVSSANASGYEAQLMSGKHQGSSGHPYGKHGNDSHKYDDDDHEHGDDHKHDKKKYKKHCKKKHEDDSREQCIETHKYNDDDHEHGDDHKHGKKKYKKHCKKKHEDDSREQCMEAHKYNDDDHEHGGDHKHGKKKYKKHCKKKHEDDGRKQCLKEHRKYHEDPSHDNESTIQEHCEKKHSGEALMQCKKEHGYVEPTEPHDNENTIQEHCEKKHSGEAFEQCIIEHGGDPVIDPPTAQRALILYDAPVGVPMQKLGLSQAIMLKNLLGHFSMNVEMKRIADYVAGEVESYDALFYLGSYYNNPSTESFLLDVSTTNTTVVWFKYNLWDLAWNTTYGFSEKFGINLIASSGFNSPPSPSNLEPGFFDTVMYKNLAFKKFYAYDATTQVVSADPDIGVLEISDPTKATALVEIVNSVTNERAPYITKAANFWYVADIPFSFIGPKDRYLVFSDMLHEILNVPHEENHRAMIRFEDISSKTSSMALNQLSDYLSTQQIPFTMAVVPIYKDPNGVYNSGVAEEIPISDAPNLIDSLQYAEARGGHVLM</sequence>
<dbReference type="AlphaFoldDB" id="A0A3B0VWF2"/>
<accession>A0A3B0VWF2</accession>
<feature type="region of interest" description="Disordered" evidence="1">
    <location>
        <begin position="48"/>
        <end position="173"/>
    </location>
</feature>
<dbReference type="Pfam" id="PF10096">
    <property type="entry name" value="DUF2334"/>
    <property type="match status" value="1"/>
</dbReference>
<feature type="compositionally biased region" description="Basic and acidic residues" evidence="1">
    <location>
        <begin position="134"/>
        <end position="160"/>
    </location>
</feature>
<organism evidence="2">
    <name type="scientific">hydrothermal vent metagenome</name>
    <dbReference type="NCBI Taxonomy" id="652676"/>
    <lineage>
        <taxon>unclassified sequences</taxon>
        <taxon>metagenomes</taxon>
        <taxon>ecological metagenomes</taxon>
    </lineage>
</organism>
<name>A0A3B0VWF2_9ZZZZ</name>
<feature type="non-terminal residue" evidence="2">
    <location>
        <position position="575"/>
    </location>
</feature>
<feature type="compositionally biased region" description="Basic and acidic residues" evidence="1">
    <location>
        <begin position="94"/>
        <end position="121"/>
    </location>
</feature>
<feature type="compositionally biased region" description="Basic residues" evidence="1">
    <location>
        <begin position="82"/>
        <end position="93"/>
    </location>
</feature>
<dbReference type="InterPro" id="IPR018763">
    <property type="entry name" value="DUF2334"/>
</dbReference>
<protein>
    <submittedName>
        <fullName evidence="2">Uncharacterized protein</fullName>
    </submittedName>
</protein>
<gene>
    <name evidence="2" type="ORF">MNBD_GAMMA03-1906</name>
</gene>
<proteinExistence type="predicted"/>
<feature type="compositionally biased region" description="Basic residues" evidence="1">
    <location>
        <begin position="161"/>
        <end position="173"/>
    </location>
</feature>
<evidence type="ECO:0000256" key="1">
    <source>
        <dbReference type="SAM" id="MobiDB-lite"/>
    </source>
</evidence>
<dbReference type="EMBL" id="UOFC01000008">
    <property type="protein sequence ID" value="VAW44493.1"/>
    <property type="molecule type" value="Genomic_DNA"/>
</dbReference>
<reference evidence="2" key="1">
    <citation type="submission" date="2018-06" db="EMBL/GenBank/DDBJ databases">
        <authorList>
            <person name="Zhirakovskaya E."/>
        </authorList>
    </citation>
    <scope>NUCLEOTIDE SEQUENCE</scope>
</reference>
<feature type="compositionally biased region" description="Basic residues" evidence="1">
    <location>
        <begin position="122"/>
        <end position="133"/>
    </location>
</feature>
<feature type="compositionally biased region" description="Basic and acidic residues" evidence="1">
    <location>
        <begin position="62"/>
        <end position="81"/>
    </location>
</feature>
<evidence type="ECO:0000313" key="2">
    <source>
        <dbReference type="EMBL" id="VAW44493.1"/>
    </source>
</evidence>